<dbReference type="Proteomes" id="UP000018936">
    <property type="component" value="Unassembled WGS sequence"/>
</dbReference>
<dbReference type="AlphaFoldDB" id="V8PEI3"/>
<sequence>MSQSYAAAGESEEAEEEEKVQEKKVEKEKEKEMENYKEVGEEGTDKGKEEEMGKIHKEEEEASAPRSKLSPGSKSDKDTRNLSLPCCIPLSHPDLFFPLPTPPRNHFPFACLEGDKRNFPSLPLSPAIDTWVPSLGLAADQTERQTGRRVDEESTGQQRGKDIPAWDPSSSGALERGREGREREGGRIRKGIRKEGRREKVNKGRRKEKREGGRRKKGRKKKGRKNEIKEESFLSLIATPASHGERREILRMVIGQPLAIGMHFLPPF</sequence>
<feature type="region of interest" description="Disordered" evidence="1">
    <location>
        <begin position="139"/>
        <end position="230"/>
    </location>
</feature>
<organism evidence="2 3">
    <name type="scientific">Ophiophagus hannah</name>
    <name type="common">King cobra</name>
    <name type="synonym">Naja hannah</name>
    <dbReference type="NCBI Taxonomy" id="8665"/>
    <lineage>
        <taxon>Eukaryota</taxon>
        <taxon>Metazoa</taxon>
        <taxon>Chordata</taxon>
        <taxon>Craniata</taxon>
        <taxon>Vertebrata</taxon>
        <taxon>Euteleostomi</taxon>
        <taxon>Lepidosauria</taxon>
        <taxon>Squamata</taxon>
        <taxon>Bifurcata</taxon>
        <taxon>Unidentata</taxon>
        <taxon>Episquamata</taxon>
        <taxon>Toxicofera</taxon>
        <taxon>Serpentes</taxon>
        <taxon>Colubroidea</taxon>
        <taxon>Elapidae</taxon>
        <taxon>Elapinae</taxon>
        <taxon>Ophiophagus</taxon>
    </lineage>
</organism>
<evidence type="ECO:0000256" key="1">
    <source>
        <dbReference type="SAM" id="MobiDB-lite"/>
    </source>
</evidence>
<accession>V8PEI3</accession>
<feature type="region of interest" description="Disordered" evidence="1">
    <location>
        <begin position="1"/>
        <end position="84"/>
    </location>
</feature>
<feature type="compositionally biased region" description="Basic and acidic residues" evidence="1">
    <location>
        <begin position="20"/>
        <end position="59"/>
    </location>
</feature>
<keyword evidence="2" id="KW-0808">Transferase</keyword>
<dbReference type="EMBL" id="AZIM01000241">
    <property type="protein sequence ID" value="ETE72312.1"/>
    <property type="molecule type" value="Genomic_DNA"/>
</dbReference>
<feature type="compositionally biased region" description="Acidic residues" evidence="1">
    <location>
        <begin position="10"/>
        <end position="19"/>
    </location>
</feature>
<dbReference type="GO" id="GO:0008168">
    <property type="term" value="F:methyltransferase activity"/>
    <property type="evidence" value="ECO:0007669"/>
    <property type="project" value="UniProtKB-KW"/>
</dbReference>
<dbReference type="GO" id="GO:0032259">
    <property type="term" value="P:methylation"/>
    <property type="evidence" value="ECO:0007669"/>
    <property type="project" value="UniProtKB-KW"/>
</dbReference>
<comment type="caution">
    <text evidence="2">The sequence shown here is derived from an EMBL/GenBank/DDBJ whole genome shotgun (WGS) entry which is preliminary data.</text>
</comment>
<reference evidence="2 3" key="1">
    <citation type="journal article" date="2013" name="Proc. Natl. Acad. Sci. U.S.A.">
        <title>The king cobra genome reveals dynamic gene evolution and adaptation in the snake venom system.</title>
        <authorList>
            <person name="Vonk F.J."/>
            <person name="Casewell N.R."/>
            <person name="Henkel C.V."/>
            <person name="Heimberg A.M."/>
            <person name="Jansen H.J."/>
            <person name="McCleary R.J."/>
            <person name="Kerkkamp H.M."/>
            <person name="Vos R.A."/>
            <person name="Guerreiro I."/>
            <person name="Calvete J.J."/>
            <person name="Wuster W."/>
            <person name="Woods A.E."/>
            <person name="Logan J.M."/>
            <person name="Harrison R.A."/>
            <person name="Castoe T.A."/>
            <person name="de Koning A.P."/>
            <person name="Pollock D.D."/>
            <person name="Yandell M."/>
            <person name="Calderon D."/>
            <person name="Renjifo C."/>
            <person name="Currier R.B."/>
            <person name="Salgado D."/>
            <person name="Pla D."/>
            <person name="Sanz L."/>
            <person name="Hyder A.S."/>
            <person name="Ribeiro J.M."/>
            <person name="Arntzen J.W."/>
            <person name="van den Thillart G.E."/>
            <person name="Boetzer M."/>
            <person name="Pirovano W."/>
            <person name="Dirks R.P."/>
            <person name="Spaink H.P."/>
            <person name="Duboule D."/>
            <person name="McGlinn E."/>
            <person name="Kini R.M."/>
            <person name="Richardson M.K."/>
        </authorList>
    </citation>
    <scope>NUCLEOTIDE SEQUENCE</scope>
    <source>
        <tissue evidence="2">Blood</tissue>
    </source>
</reference>
<keyword evidence="3" id="KW-1185">Reference proteome</keyword>
<protein>
    <submittedName>
        <fullName evidence="2">Histone-lysine N-methyltransferase MLL4</fullName>
    </submittedName>
</protein>
<evidence type="ECO:0000313" key="2">
    <source>
        <dbReference type="EMBL" id="ETE72312.1"/>
    </source>
</evidence>
<feature type="compositionally biased region" description="Basic residues" evidence="1">
    <location>
        <begin position="203"/>
        <end position="224"/>
    </location>
</feature>
<gene>
    <name evidence="2" type="primary">Wbp7</name>
    <name evidence="2" type="ORF">L345_01860</name>
</gene>
<feature type="compositionally biased region" description="Basic and acidic residues" evidence="1">
    <location>
        <begin position="175"/>
        <end position="202"/>
    </location>
</feature>
<proteinExistence type="predicted"/>
<feature type="non-terminal residue" evidence="2">
    <location>
        <position position="1"/>
    </location>
</feature>
<keyword evidence="2" id="KW-0489">Methyltransferase</keyword>
<name>V8PEI3_OPHHA</name>
<evidence type="ECO:0000313" key="3">
    <source>
        <dbReference type="Proteomes" id="UP000018936"/>
    </source>
</evidence>
<feature type="compositionally biased region" description="Basic and acidic residues" evidence="1">
    <location>
        <begin position="141"/>
        <end position="152"/>
    </location>
</feature>